<dbReference type="NCBIfam" id="NF041022">
    <property type="entry name" value="rodlin_AB"/>
    <property type="match status" value="1"/>
</dbReference>
<dbReference type="Pfam" id="PF25848">
    <property type="entry name" value="Rodlin"/>
    <property type="match status" value="1"/>
</dbReference>
<evidence type="ECO:0000313" key="2">
    <source>
        <dbReference type="EMBL" id="GAA3721120.1"/>
    </source>
</evidence>
<comment type="caution">
    <text evidence="2">The sequence shown here is derived from an EMBL/GenBank/DDBJ whole genome shotgun (WGS) entry which is preliminary data.</text>
</comment>
<organism evidence="2 3">
    <name type="scientific">Streptomyces tremellae</name>
    <dbReference type="NCBI Taxonomy" id="1124239"/>
    <lineage>
        <taxon>Bacteria</taxon>
        <taxon>Bacillati</taxon>
        <taxon>Actinomycetota</taxon>
        <taxon>Actinomycetes</taxon>
        <taxon>Kitasatosporales</taxon>
        <taxon>Streptomycetaceae</taxon>
        <taxon>Streptomyces</taxon>
    </lineage>
</organism>
<feature type="chain" id="PRO_5046375187" evidence="1">
    <location>
        <begin position="29"/>
        <end position="136"/>
    </location>
</feature>
<protein>
    <submittedName>
        <fullName evidence="2">Rodlin RdlB</fullName>
    </submittedName>
</protein>
<gene>
    <name evidence="2" type="primary">rdlB</name>
    <name evidence="2" type="ORF">GCM10023082_18300</name>
</gene>
<dbReference type="InterPro" id="IPR047736">
    <property type="entry name" value="RdlA/B-like"/>
</dbReference>
<dbReference type="RefSeq" id="WP_345643666.1">
    <property type="nucleotide sequence ID" value="NZ_BAABEP010000008.1"/>
</dbReference>
<sequence>MIKKVMAGAAVAASVVGASAALAPQAMAVGDSHGTTSLSGNGAAQYYGNSATYGNMSPQMALIQGSLNKPCIGLPAKANLGSLVGLVPVSVQDINVLSSPQNQQCTENSTQAKGDEALSHILDDIPLLSGNGTANH</sequence>
<keyword evidence="3" id="KW-1185">Reference proteome</keyword>
<proteinExistence type="predicted"/>
<feature type="signal peptide" evidence="1">
    <location>
        <begin position="1"/>
        <end position="28"/>
    </location>
</feature>
<keyword evidence="1" id="KW-0732">Signal</keyword>
<dbReference type="Proteomes" id="UP001499884">
    <property type="component" value="Unassembled WGS sequence"/>
</dbReference>
<evidence type="ECO:0000256" key="1">
    <source>
        <dbReference type="SAM" id="SignalP"/>
    </source>
</evidence>
<dbReference type="EMBL" id="BAABEP010000008">
    <property type="protein sequence ID" value="GAA3721120.1"/>
    <property type="molecule type" value="Genomic_DNA"/>
</dbReference>
<accession>A0ABP7EM45</accession>
<name>A0ABP7EM45_9ACTN</name>
<reference evidence="3" key="1">
    <citation type="journal article" date="2019" name="Int. J. Syst. Evol. Microbiol.">
        <title>The Global Catalogue of Microorganisms (GCM) 10K type strain sequencing project: providing services to taxonomists for standard genome sequencing and annotation.</title>
        <authorList>
            <consortium name="The Broad Institute Genomics Platform"/>
            <consortium name="The Broad Institute Genome Sequencing Center for Infectious Disease"/>
            <person name="Wu L."/>
            <person name="Ma J."/>
        </authorList>
    </citation>
    <scope>NUCLEOTIDE SEQUENCE [LARGE SCALE GENOMIC DNA]</scope>
    <source>
        <strain evidence="3">JCM 30846</strain>
    </source>
</reference>
<evidence type="ECO:0000313" key="3">
    <source>
        <dbReference type="Proteomes" id="UP001499884"/>
    </source>
</evidence>